<organism evidence="1 2">
    <name type="scientific">Mikania micrantha</name>
    <name type="common">bitter vine</name>
    <dbReference type="NCBI Taxonomy" id="192012"/>
    <lineage>
        <taxon>Eukaryota</taxon>
        <taxon>Viridiplantae</taxon>
        <taxon>Streptophyta</taxon>
        <taxon>Embryophyta</taxon>
        <taxon>Tracheophyta</taxon>
        <taxon>Spermatophyta</taxon>
        <taxon>Magnoliopsida</taxon>
        <taxon>eudicotyledons</taxon>
        <taxon>Gunneridae</taxon>
        <taxon>Pentapetalae</taxon>
        <taxon>asterids</taxon>
        <taxon>campanulids</taxon>
        <taxon>Asterales</taxon>
        <taxon>Asteraceae</taxon>
        <taxon>Asteroideae</taxon>
        <taxon>Heliantheae alliance</taxon>
        <taxon>Eupatorieae</taxon>
        <taxon>Mikania</taxon>
    </lineage>
</organism>
<protein>
    <submittedName>
        <fullName evidence="1">Uncharacterized protein</fullName>
    </submittedName>
</protein>
<dbReference type="EMBL" id="SZYD01000014">
    <property type="protein sequence ID" value="KAD4180089.1"/>
    <property type="molecule type" value="Genomic_DNA"/>
</dbReference>
<dbReference type="AlphaFoldDB" id="A0A5N6N066"/>
<accession>A0A5N6N066</accession>
<sequence length="90" mass="9924">MPPRLLIAIDYSMRHSVTQIDYSSASPRLLASSRVGRSRTATTEQAAGKPVGIWAQPKLVSSMVISYLKRVKHKLNDDDMEHNGTLRGCG</sequence>
<gene>
    <name evidence="1" type="ORF">E3N88_28680</name>
</gene>
<evidence type="ECO:0000313" key="2">
    <source>
        <dbReference type="Proteomes" id="UP000326396"/>
    </source>
</evidence>
<dbReference type="Proteomes" id="UP000326396">
    <property type="component" value="Linkage Group LG4"/>
</dbReference>
<name>A0A5N6N066_9ASTR</name>
<evidence type="ECO:0000313" key="1">
    <source>
        <dbReference type="EMBL" id="KAD4180089.1"/>
    </source>
</evidence>
<keyword evidence="2" id="KW-1185">Reference proteome</keyword>
<reference evidence="1 2" key="1">
    <citation type="submission" date="2019-05" db="EMBL/GenBank/DDBJ databases">
        <title>Mikania micrantha, genome provides insights into the molecular mechanism of rapid growth.</title>
        <authorList>
            <person name="Liu B."/>
        </authorList>
    </citation>
    <scope>NUCLEOTIDE SEQUENCE [LARGE SCALE GENOMIC DNA]</scope>
    <source>
        <strain evidence="1">NLD-2019</strain>
        <tissue evidence="1">Leaf</tissue>
    </source>
</reference>
<proteinExistence type="predicted"/>
<comment type="caution">
    <text evidence="1">The sequence shown here is derived from an EMBL/GenBank/DDBJ whole genome shotgun (WGS) entry which is preliminary data.</text>
</comment>